<feature type="transmembrane region" description="Helical" evidence="2">
    <location>
        <begin position="67"/>
        <end position="90"/>
    </location>
</feature>
<dbReference type="GO" id="GO:0007399">
    <property type="term" value="P:nervous system development"/>
    <property type="evidence" value="ECO:0007669"/>
    <property type="project" value="TreeGrafter"/>
</dbReference>
<dbReference type="Proteomes" id="UP000186922">
    <property type="component" value="Unassembled WGS sequence"/>
</dbReference>
<dbReference type="InterPro" id="IPR026100">
    <property type="entry name" value="Tmem223"/>
</dbReference>
<feature type="compositionally biased region" description="Low complexity" evidence="1">
    <location>
        <begin position="110"/>
        <end position="120"/>
    </location>
</feature>
<keyword evidence="2" id="KW-0812">Transmembrane</keyword>
<gene>
    <name evidence="3" type="primary">RvY_11107-1</name>
    <name evidence="3" type="synonym">RvY_11107.1</name>
    <name evidence="3" type="ORF">RvY_11107</name>
</gene>
<feature type="region of interest" description="Disordered" evidence="1">
    <location>
        <begin position="110"/>
        <end position="130"/>
    </location>
</feature>
<dbReference type="EMBL" id="BDGG01000006">
    <property type="protein sequence ID" value="GAV00225.1"/>
    <property type="molecule type" value="Genomic_DNA"/>
</dbReference>
<protein>
    <recommendedName>
        <fullName evidence="5">Transmembrane protein 223</fullName>
    </recommendedName>
</protein>
<evidence type="ECO:0000313" key="4">
    <source>
        <dbReference type="Proteomes" id="UP000186922"/>
    </source>
</evidence>
<name>A0A1D1VF06_RAMVA</name>
<sequence length="267" mass="30133">MLLLIVPRRFVHLTRQRWQQLRPRIKFPEPAGEHALAGTSTTVLRDLPVTANLTKDVLLYSFDKKPFFTYMTIFGALQLIFWGQMAFLNIEMYKRQQRRLLAASPAAAPAVSSSSTDASPLNENAKETKTTAAVLDTEEDNRWYVKYLQKVGMMGAKYPAALGITYLLIGCAITYGTWFFALRSVHMLVLLKGGRNVSVTTFGPFGRLRAFTVPLSQMTSSSSRTSLSGYMRLKVKNRISYFLMDKRGVFHNPQLFDVTAGLSRRIS</sequence>
<dbReference type="Pfam" id="PF06979">
    <property type="entry name" value="TMEM70"/>
    <property type="match status" value="1"/>
</dbReference>
<feature type="transmembrane region" description="Helical" evidence="2">
    <location>
        <begin position="160"/>
        <end position="181"/>
    </location>
</feature>
<organism evidence="3 4">
    <name type="scientific">Ramazzottius varieornatus</name>
    <name type="common">Water bear</name>
    <name type="synonym">Tardigrade</name>
    <dbReference type="NCBI Taxonomy" id="947166"/>
    <lineage>
        <taxon>Eukaryota</taxon>
        <taxon>Metazoa</taxon>
        <taxon>Ecdysozoa</taxon>
        <taxon>Tardigrada</taxon>
        <taxon>Eutardigrada</taxon>
        <taxon>Parachela</taxon>
        <taxon>Hypsibioidea</taxon>
        <taxon>Ramazzottiidae</taxon>
        <taxon>Ramazzottius</taxon>
    </lineage>
</organism>
<evidence type="ECO:0000256" key="1">
    <source>
        <dbReference type="SAM" id="MobiDB-lite"/>
    </source>
</evidence>
<evidence type="ECO:0000313" key="3">
    <source>
        <dbReference type="EMBL" id="GAV00225.1"/>
    </source>
</evidence>
<dbReference type="PANTHER" id="PTHR14549:SF2">
    <property type="entry name" value="TRANSMEMBRANE PROTEIN 223"/>
    <property type="match status" value="1"/>
</dbReference>
<dbReference type="STRING" id="947166.A0A1D1VF06"/>
<dbReference type="OrthoDB" id="5950063at2759"/>
<dbReference type="InterPro" id="IPR045325">
    <property type="entry name" value="TMEM70/TMEM186/TMEM223"/>
</dbReference>
<accession>A0A1D1VF06</accession>
<evidence type="ECO:0008006" key="5">
    <source>
        <dbReference type="Google" id="ProtNLM"/>
    </source>
</evidence>
<dbReference type="PANTHER" id="PTHR14549">
    <property type="entry name" value="TRANSMEMBRANE PROTEIN 223"/>
    <property type="match status" value="1"/>
</dbReference>
<dbReference type="AlphaFoldDB" id="A0A1D1VF06"/>
<keyword evidence="4" id="KW-1185">Reference proteome</keyword>
<evidence type="ECO:0000256" key="2">
    <source>
        <dbReference type="SAM" id="Phobius"/>
    </source>
</evidence>
<comment type="caution">
    <text evidence="3">The sequence shown here is derived from an EMBL/GenBank/DDBJ whole genome shotgun (WGS) entry which is preliminary data.</text>
</comment>
<dbReference type="GO" id="GO:0005739">
    <property type="term" value="C:mitochondrion"/>
    <property type="evidence" value="ECO:0007669"/>
    <property type="project" value="TreeGrafter"/>
</dbReference>
<reference evidence="3 4" key="1">
    <citation type="journal article" date="2016" name="Nat. Commun.">
        <title>Extremotolerant tardigrade genome and improved radiotolerance of human cultured cells by tardigrade-unique protein.</title>
        <authorList>
            <person name="Hashimoto T."/>
            <person name="Horikawa D.D."/>
            <person name="Saito Y."/>
            <person name="Kuwahara H."/>
            <person name="Kozuka-Hata H."/>
            <person name="Shin-I T."/>
            <person name="Minakuchi Y."/>
            <person name="Ohishi K."/>
            <person name="Motoyama A."/>
            <person name="Aizu T."/>
            <person name="Enomoto A."/>
            <person name="Kondo K."/>
            <person name="Tanaka S."/>
            <person name="Hara Y."/>
            <person name="Koshikawa S."/>
            <person name="Sagara H."/>
            <person name="Miura T."/>
            <person name="Yokobori S."/>
            <person name="Miyagawa K."/>
            <person name="Suzuki Y."/>
            <person name="Kubo T."/>
            <person name="Oyama M."/>
            <person name="Kohara Y."/>
            <person name="Fujiyama A."/>
            <person name="Arakawa K."/>
            <person name="Katayama T."/>
            <person name="Toyoda A."/>
            <person name="Kunieda T."/>
        </authorList>
    </citation>
    <scope>NUCLEOTIDE SEQUENCE [LARGE SCALE GENOMIC DNA]</scope>
    <source>
        <strain evidence="3 4">YOKOZUNA-1</strain>
    </source>
</reference>
<keyword evidence="2" id="KW-1133">Transmembrane helix</keyword>
<proteinExistence type="predicted"/>
<keyword evidence="2" id="KW-0472">Membrane</keyword>